<dbReference type="PROSITE" id="PS00866">
    <property type="entry name" value="CPSASE_1"/>
    <property type="match status" value="1"/>
</dbReference>
<feature type="domain" description="ATP-grasp" evidence="7">
    <location>
        <begin position="120"/>
        <end position="317"/>
    </location>
</feature>
<dbReference type="InterPro" id="IPR005479">
    <property type="entry name" value="CPAse_ATP-bd"/>
</dbReference>
<dbReference type="Pfam" id="PF02785">
    <property type="entry name" value="Biotin_carb_C"/>
    <property type="match status" value="1"/>
</dbReference>
<dbReference type="InterPro" id="IPR011054">
    <property type="entry name" value="Rudment_hybrid_motif"/>
</dbReference>
<evidence type="ECO:0000313" key="10">
    <source>
        <dbReference type="Proteomes" id="UP000281498"/>
    </source>
</evidence>
<feature type="domain" description="Biotin carboxylation" evidence="8">
    <location>
        <begin position="1"/>
        <end position="442"/>
    </location>
</feature>
<dbReference type="SUPFAM" id="SSF56059">
    <property type="entry name" value="Glutathione synthetase ATP-binding domain-like"/>
    <property type="match status" value="1"/>
</dbReference>
<dbReference type="EMBL" id="PDOE01000001">
    <property type="protein sequence ID" value="RKL68507.1"/>
    <property type="molecule type" value="Genomic_DNA"/>
</dbReference>
<dbReference type="PROSITE" id="PS50975">
    <property type="entry name" value="ATP_GRASP"/>
    <property type="match status" value="1"/>
</dbReference>
<evidence type="ECO:0000256" key="1">
    <source>
        <dbReference type="ARBA" id="ARBA00013263"/>
    </source>
</evidence>
<organism evidence="9 10">
    <name type="scientific">Salipaludibacillus neizhouensis</name>
    <dbReference type="NCBI Taxonomy" id="885475"/>
    <lineage>
        <taxon>Bacteria</taxon>
        <taxon>Bacillati</taxon>
        <taxon>Bacillota</taxon>
        <taxon>Bacilli</taxon>
        <taxon>Bacillales</taxon>
        <taxon>Bacillaceae</taxon>
    </lineage>
</organism>
<keyword evidence="2" id="KW-0436">Ligase</keyword>
<dbReference type="EC" id="6.3.4.14" evidence="1"/>
<dbReference type="PANTHER" id="PTHR18866:SF33">
    <property type="entry name" value="METHYLCROTONOYL-COA CARBOXYLASE SUBUNIT ALPHA, MITOCHONDRIAL-RELATED"/>
    <property type="match status" value="1"/>
</dbReference>
<dbReference type="InterPro" id="IPR005481">
    <property type="entry name" value="BC-like_N"/>
</dbReference>
<dbReference type="InterPro" id="IPR016185">
    <property type="entry name" value="PreATP-grasp_dom_sf"/>
</dbReference>
<dbReference type="InterPro" id="IPR005482">
    <property type="entry name" value="Biotin_COase_C"/>
</dbReference>
<dbReference type="OrthoDB" id="9807469at2"/>
<dbReference type="GO" id="GO:0046872">
    <property type="term" value="F:metal ion binding"/>
    <property type="evidence" value="ECO:0007669"/>
    <property type="project" value="InterPro"/>
</dbReference>
<keyword evidence="3 6" id="KW-0547">Nucleotide-binding</keyword>
<dbReference type="Proteomes" id="UP000281498">
    <property type="component" value="Unassembled WGS sequence"/>
</dbReference>
<proteinExistence type="predicted"/>
<dbReference type="AlphaFoldDB" id="A0A3A9K7H7"/>
<dbReference type="Gene3D" id="3.30.470.20">
    <property type="entry name" value="ATP-grasp fold, B domain"/>
    <property type="match status" value="1"/>
</dbReference>
<keyword evidence="10" id="KW-1185">Reference proteome</keyword>
<dbReference type="FunFam" id="3.30.1490.20:FF:000003">
    <property type="entry name" value="acetyl-CoA carboxylase isoform X1"/>
    <property type="match status" value="1"/>
</dbReference>
<dbReference type="PROSITE" id="PS50979">
    <property type="entry name" value="BC"/>
    <property type="match status" value="1"/>
</dbReference>
<dbReference type="RefSeq" id="WP_110936854.1">
    <property type="nucleotide sequence ID" value="NZ_KZ614146.1"/>
</dbReference>
<dbReference type="GO" id="GO:0005524">
    <property type="term" value="F:ATP binding"/>
    <property type="evidence" value="ECO:0007669"/>
    <property type="project" value="UniProtKB-UniRule"/>
</dbReference>
<evidence type="ECO:0000259" key="8">
    <source>
        <dbReference type="PROSITE" id="PS50979"/>
    </source>
</evidence>
<dbReference type="FunFam" id="3.40.50.20:FF:000010">
    <property type="entry name" value="Propionyl-CoA carboxylase subunit alpha"/>
    <property type="match status" value="1"/>
</dbReference>
<evidence type="ECO:0000313" key="9">
    <source>
        <dbReference type="EMBL" id="RKL68507.1"/>
    </source>
</evidence>
<evidence type="ECO:0000259" key="7">
    <source>
        <dbReference type="PROSITE" id="PS50975"/>
    </source>
</evidence>
<dbReference type="GO" id="GO:0004075">
    <property type="term" value="F:biotin carboxylase activity"/>
    <property type="evidence" value="ECO:0007669"/>
    <property type="project" value="UniProtKB-EC"/>
</dbReference>
<evidence type="ECO:0000256" key="6">
    <source>
        <dbReference type="PROSITE-ProRule" id="PRU00409"/>
    </source>
</evidence>
<sequence>MITKILIANRGEIACRIIKTCKRLDIQTVALFSEADRTSLHASQADESFLVGGSRVSESYLNQLKIIEIAKQCKAGAIHPGYGLLAENATFAKLVRDTGIIFIGPSEEVIEKMGDKIQAREMMGNAGLPVIPGMNLINLEEKTIKVAADKVGYPLMVKAAAGGGGIGMQKVEREDDIMKAVSSVVKRAERFFADSTIYIEKYIENPRHIEAQIAGDIFGEIVAVGSRDCSIQRRHQKIMEEAPPPNFSEQANRRLLAEATKVGSTLNYSNVGTIEFLVDEHENSYFLEMNTRLQVEHPVTEETLGIDLVEWQIRLAESNRIENLKYNKKKATHAMEVRICAEDPKTFFPSPGTIKTWSFPEMEGIRYDFGVEAGTSVTPYYDPMIGKVIAYAASRNKCIELLTRCLKESAVSGIKTNVPMILDVLEDQRFKLGEVTTHFVNE</sequence>
<evidence type="ECO:0000256" key="3">
    <source>
        <dbReference type="ARBA" id="ARBA00022741"/>
    </source>
</evidence>
<comment type="caution">
    <text evidence="9">The sequence shown here is derived from an EMBL/GenBank/DDBJ whole genome shotgun (WGS) entry which is preliminary data.</text>
</comment>
<name>A0A3A9K7H7_9BACI</name>
<dbReference type="SMART" id="SM00878">
    <property type="entry name" value="Biotin_carb_C"/>
    <property type="match status" value="1"/>
</dbReference>
<accession>A0A3A9K7H7</accession>
<gene>
    <name evidence="9" type="ORF">CR203_00155</name>
</gene>
<evidence type="ECO:0000256" key="2">
    <source>
        <dbReference type="ARBA" id="ARBA00022598"/>
    </source>
</evidence>
<evidence type="ECO:0000256" key="4">
    <source>
        <dbReference type="ARBA" id="ARBA00022840"/>
    </source>
</evidence>
<dbReference type="InterPro" id="IPR050856">
    <property type="entry name" value="Biotin_carboxylase_complex"/>
</dbReference>
<dbReference type="Pfam" id="PF02786">
    <property type="entry name" value="CPSase_L_D2"/>
    <property type="match status" value="1"/>
</dbReference>
<dbReference type="PROSITE" id="PS00867">
    <property type="entry name" value="CPSASE_2"/>
    <property type="match status" value="1"/>
</dbReference>
<dbReference type="InterPro" id="IPR011761">
    <property type="entry name" value="ATP-grasp"/>
</dbReference>
<dbReference type="SUPFAM" id="SSF52440">
    <property type="entry name" value="PreATP-grasp domain"/>
    <property type="match status" value="1"/>
</dbReference>
<dbReference type="InterPro" id="IPR011764">
    <property type="entry name" value="Biotin_carboxylation_dom"/>
</dbReference>
<protein>
    <recommendedName>
        <fullName evidence="1">biotin carboxylase</fullName>
        <ecNumber evidence="1">6.3.4.14</ecNumber>
    </recommendedName>
</protein>
<reference evidence="9 10" key="1">
    <citation type="submission" date="2017-10" db="EMBL/GenBank/DDBJ databases">
        <title>Bacillus sp. nov., a halophilic bacterium isolated from a Keqin Lake.</title>
        <authorList>
            <person name="Wang H."/>
        </authorList>
    </citation>
    <scope>NUCLEOTIDE SEQUENCE [LARGE SCALE GENOMIC DNA]</scope>
    <source>
        <strain evidence="9 10">KCTC 13187</strain>
    </source>
</reference>
<keyword evidence="4 6" id="KW-0067">ATP-binding</keyword>
<dbReference type="Pfam" id="PF00289">
    <property type="entry name" value="Biotin_carb_N"/>
    <property type="match status" value="1"/>
</dbReference>
<dbReference type="PANTHER" id="PTHR18866">
    <property type="entry name" value="CARBOXYLASE:PYRUVATE/ACETYL-COA/PROPIONYL-COA CARBOXYLASE"/>
    <property type="match status" value="1"/>
</dbReference>
<evidence type="ECO:0000256" key="5">
    <source>
        <dbReference type="ARBA" id="ARBA00023267"/>
    </source>
</evidence>
<dbReference type="SUPFAM" id="SSF51246">
    <property type="entry name" value="Rudiment single hybrid motif"/>
    <property type="match status" value="1"/>
</dbReference>
<keyword evidence="5" id="KW-0092">Biotin</keyword>